<keyword evidence="4 6" id="KW-0479">Metal-binding</keyword>
<dbReference type="GO" id="GO:0005829">
    <property type="term" value="C:cytosol"/>
    <property type="evidence" value="ECO:0007669"/>
    <property type="project" value="TreeGrafter"/>
</dbReference>
<feature type="domain" description="Peptidase M24" evidence="8">
    <location>
        <begin position="13"/>
        <end position="242"/>
    </location>
</feature>
<name>A0A1F8H7Y8_9BACT</name>
<feature type="binding site" evidence="6">
    <location>
        <position position="235"/>
    </location>
    <ligand>
        <name>a divalent metal cation</name>
        <dbReference type="ChEBI" id="CHEBI:60240"/>
        <label>2</label>
        <note>catalytic</note>
    </ligand>
</feature>
<organism evidence="9 10">
    <name type="scientific">Candidatus Yanofskybacteria bacterium RIFCSPLOWO2_12_FULL_43_11b</name>
    <dbReference type="NCBI Taxonomy" id="1802710"/>
    <lineage>
        <taxon>Bacteria</taxon>
        <taxon>Candidatus Yanofskyibacteriota</taxon>
    </lineage>
</organism>
<evidence type="ECO:0000313" key="9">
    <source>
        <dbReference type="EMBL" id="OGN33713.1"/>
    </source>
</evidence>
<dbReference type="GO" id="GO:0046872">
    <property type="term" value="F:metal ion binding"/>
    <property type="evidence" value="ECO:0007669"/>
    <property type="project" value="UniProtKB-UniRule"/>
</dbReference>
<feature type="binding site" evidence="6">
    <location>
        <position position="79"/>
    </location>
    <ligand>
        <name>substrate</name>
    </ligand>
</feature>
<comment type="cofactor">
    <cofactor evidence="6">
        <name>Co(2+)</name>
        <dbReference type="ChEBI" id="CHEBI:48828"/>
    </cofactor>
    <cofactor evidence="6">
        <name>Zn(2+)</name>
        <dbReference type="ChEBI" id="CHEBI:29105"/>
    </cofactor>
    <cofactor evidence="6">
        <name>Mn(2+)</name>
        <dbReference type="ChEBI" id="CHEBI:29035"/>
    </cofactor>
    <cofactor evidence="6">
        <name>Fe(2+)</name>
        <dbReference type="ChEBI" id="CHEBI:29033"/>
    </cofactor>
    <text evidence="6">Binds 2 divalent metal cations per subunit. Has a high-affinity and a low affinity metal-binding site. The true nature of the physiological cofactor is under debate. The enzyme is active with cobalt, zinc, manganese or divalent iron ions. Most likely, methionine aminopeptidases function as mononuclear Fe(2+)-metalloproteases under physiological conditions, and the catalytically relevant metal-binding site has been assigned to the histidine-containing high-affinity site.</text>
</comment>
<accession>A0A1F8H7Y8</accession>
<evidence type="ECO:0000256" key="2">
    <source>
        <dbReference type="ARBA" id="ARBA00022438"/>
    </source>
</evidence>
<sequence length="250" mass="26770">MIQIPIKTDKEIEIMKEGGKILAGILKKLEEAVKPGITTNDLEKLAGELVLSYGVQGSFLGFDDYPNILCTSLNDEIVHAIPSGTILKEGDLLKIDMGILHKGFHADSATTVLVGNSGDQVKRKLIQTTKESLEMGISKAKAGNTLGDIGSAIQKYVEDKGFNVVRDLVGHGIGRELHEPPQVLNYGKAGQGEKLVAGMVIAIEPMVVTGKWAIKNGKDGYAFITKDGGLAAHFEHTVAITNEGPEVLTR</sequence>
<evidence type="ECO:0000256" key="7">
    <source>
        <dbReference type="RuleBase" id="RU003653"/>
    </source>
</evidence>
<comment type="caution">
    <text evidence="9">The sequence shown here is derived from an EMBL/GenBank/DDBJ whole genome shotgun (WGS) entry which is preliminary data.</text>
</comment>
<dbReference type="InterPro" id="IPR002467">
    <property type="entry name" value="Pept_M24A_MAP1"/>
</dbReference>
<dbReference type="InterPro" id="IPR000994">
    <property type="entry name" value="Pept_M24"/>
</dbReference>
<comment type="similarity">
    <text evidence="6">Belongs to the peptidase M24A family. Methionine aminopeptidase type 1 subfamily.</text>
</comment>
<dbReference type="Proteomes" id="UP000177745">
    <property type="component" value="Unassembled WGS sequence"/>
</dbReference>
<feature type="binding site" evidence="6">
    <location>
        <position position="107"/>
    </location>
    <ligand>
        <name>a divalent metal cation</name>
        <dbReference type="ChEBI" id="CHEBI:60240"/>
        <label>1</label>
    </ligand>
</feature>
<feature type="binding site" evidence="6">
    <location>
        <position position="107"/>
    </location>
    <ligand>
        <name>a divalent metal cation</name>
        <dbReference type="ChEBI" id="CHEBI:60240"/>
        <label>2</label>
        <note>catalytic</note>
    </ligand>
</feature>
<gene>
    <name evidence="6" type="primary">map</name>
    <name evidence="9" type="ORF">A3G51_03625</name>
</gene>
<dbReference type="HAMAP" id="MF_01974">
    <property type="entry name" value="MetAP_1"/>
    <property type="match status" value="1"/>
</dbReference>
<dbReference type="SUPFAM" id="SSF55920">
    <property type="entry name" value="Creatinase/aminopeptidase"/>
    <property type="match status" value="1"/>
</dbReference>
<evidence type="ECO:0000256" key="5">
    <source>
        <dbReference type="ARBA" id="ARBA00022801"/>
    </source>
</evidence>
<dbReference type="PANTHER" id="PTHR43330:SF27">
    <property type="entry name" value="METHIONINE AMINOPEPTIDASE"/>
    <property type="match status" value="1"/>
</dbReference>
<feature type="binding site" evidence="6">
    <location>
        <position position="204"/>
    </location>
    <ligand>
        <name>a divalent metal cation</name>
        <dbReference type="ChEBI" id="CHEBI:60240"/>
        <label>2</label>
        <note>catalytic</note>
    </ligand>
</feature>
<comment type="function">
    <text evidence="1 6">Removes the N-terminal methionine from nascent proteins. The N-terminal methionine is often cleaved when the second residue in the primary sequence is small and uncharged (Met-Ala-, Cys, Gly, Pro, Ser, Thr, or Val). Requires deformylation of the N(alpha)-formylated initiator methionine before it can be hydrolyzed.</text>
</comment>
<keyword evidence="3 6" id="KW-0645">Protease</keyword>
<dbReference type="PANTHER" id="PTHR43330">
    <property type="entry name" value="METHIONINE AMINOPEPTIDASE"/>
    <property type="match status" value="1"/>
</dbReference>
<comment type="catalytic activity">
    <reaction evidence="6 7">
        <text>Release of N-terminal amino acids, preferentially methionine, from peptides and arylamides.</text>
        <dbReference type="EC" id="3.4.11.18"/>
    </reaction>
</comment>
<dbReference type="Gene3D" id="3.90.230.10">
    <property type="entry name" value="Creatinase/methionine aminopeptidase superfamily"/>
    <property type="match status" value="1"/>
</dbReference>
<feature type="binding site" evidence="6">
    <location>
        <position position="178"/>
    </location>
    <ligand>
        <name>substrate</name>
    </ligand>
</feature>
<dbReference type="EC" id="3.4.11.18" evidence="6 7"/>
<dbReference type="InterPro" id="IPR001714">
    <property type="entry name" value="Pept_M24_MAP"/>
</dbReference>
<dbReference type="NCBIfam" id="TIGR00500">
    <property type="entry name" value="met_pdase_I"/>
    <property type="match status" value="1"/>
</dbReference>
<evidence type="ECO:0000256" key="6">
    <source>
        <dbReference type="HAMAP-Rule" id="MF_01974"/>
    </source>
</evidence>
<evidence type="ECO:0000256" key="1">
    <source>
        <dbReference type="ARBA" id="ARBA00002521"/>
    </source>
</evidence>
<feature type="binding site" evidence="6">
    <location>
        <position position="235"/>
    </location>
    <ligand>
        <name>a divalent metal cation</name>
        <dbReference type="ChEBI" id="CHEBI:60240"/>
        <label>1</label>
    </ligand>
</feature>
<evidence type="ECO:0000313" key="10">
    <source>
        <dbReference type="Proteomes" id="UP000177745"/>
    </source>
</evidence>
<feature type="binding site" evidence="6">
    <location>
        <position position="96"/>
    </location>
    <ligand>
        <name>a divalent metal cation</name>
        <dbReference type="ChEBI" id="CHEBI:60240"/>
        <label>1</label>
    </ligand>
</feature>
<dbReference type="PRINTS" id="PR00599">
    <property type="entry name" value="MAPEPTIDASE"/>
</dbReference>
<evidence type="ECO:0000259" key="8">
    <source>
        <dbReference type="Pfam" id="PF00557"/>
    </source>
</evidence>
<dbReference type="CDD" id="cd01086">
    <property type="entry name" value="MetAP1"/>
    <property type="match status" value="1"/>
</dbReference>
<dbReference type="GO" id="GO:0070006">
    <property type="term" value="F:metalloaminopeptidase activity"/>
    <property type="evidence" value="ECO:0007669"/>
    <property type="project" value="UniProtKB-UniRule"/>
</dbReference>
<evidence type="ECO:0000256" key="3">
    <source>
        <dbReference type="ARBA" id="ARBA00022670"/>
    </source>
</evidence>
<dbReference type="GO" id="GO:0006508">
    <property type="term" value="P:proteolysis"/>
    <property type="evidence" value="ECO:0007669"/>
    <property type="project" value="UniProtKB-KW"/>
</dbReference>
<evidence type="ECO:0000256" key="4">
    <source>
        <dbReference type="ARBA" id="ARBA00022723"/>
    </source>
</evidence>
<feature type="binding site" evidence="6">
    <location>
        <position position="171"/>
    </location>
    <ligand>
        <name>a divalent metal cation</name>
        <dbReference type="ChEBI" id="CHEBI:60240"/>
        <label>2</label>
        <note>catalytic</note>
    </ligand>
</feature>
<dbReference type="AlphaFoldDB" id="A0A1F8H7Y8"/>
<keyword evidence="5 6" id="KW-0378">Hydrolase</keyword>
<reference evidence="9 10" key="1">
    <citation type="journal article" date="2016" name="Nat. Commun.">
        <title>Thousands of microbial genomes shed light on interconnected biogeochemical processes in an aquifer system.</title>
        <authorList>
            <person name="Anantharaman K."/>
            <person name="Brown C.T."/>
            <person name="Hug L.A."/>
            <person name="Sharon I."/>
            <person name="Castelle C.J."/>
            <person name="Probst A.J."/>
            <person name="Thomas B.C."/>
            <person name="Singh A."/>
            <person name="Wilkins M.J."/>
            <person name="Karaoz U."/>
            <person name="Brodie E.L."/>
            <person name="Williams K.H."/>
            <person name="Hubbard S.S."/>
            <person name="Banfield J.F."/>
        </authorList>
    </citation>
    <scope>NUCLEOTIDE SEQUENCE [LARGE SCALE GENOMIC DNA]</scope>
</reference>
<keyword evidence="2 6" id="KW-0031">Aminopeptidase</keyword>
<dbReference type="Pfam" id="PF00557">
    <property type="entry name" value="Peptidase_M24"/>
    <property type="match status" value="1"/>
</dbReference>
<dbReference type="InterPro" id="IPR036005">
    <property type="entry name" value="Creatinase/aminopeptidase-like"/>
</dbReference>
<dbReference type="GO" id="GO:0004239">
    <property type="term" value="F:initiator methionyl aminopeptidase activity"/>
    <property type="evidence" value="ECO:0007669"/>
    <property type="project" value="UniProtKB-UniRule"/>
</dbReference>
<proteinExistence type="inferred from homology"/>
<dbReference type="EMBL" id="MGKY01000012">
    <property type="protein sequence ID" value="OGN33713.1"/>
    <property type="molecule type" value="Genomic_DNA"/>
</dbReference>
<comment type="subunit">
    <text evidence="6">Monomer.</text>
</comment>
<protein>
    <recommendedName>
        <fullName evidence="6 7">Methionine aminopeptidase</fullName>
        <shortName evidence="6">MAP</shortName>
        <shortName evidence="6">MetAP</shortName>
        <ecNumber evidence="6 7">3.4.11.18</ecNumber>
    </recommendedName>
    <alternativeName>
        <fullName evidence="6">Peptidase M</fullName>
    </alternativeName>
</protein>